<proteinExistence type="predicted"/>
<dbReference type="RefSeq" id="WP_396569898.1">
    <property type="nucleotide sequence ID" value="NZ_JBITRD010000011.1"/>
</dbReference>
<dbReference type="Gene3D" id="1.20.1440.60">
    <property type="entry name" value="23S rRNA-intervening sequence"/>
    <property type="match status" value="1"/>
</dbReference>
<evidence type="ECO:0000313" key="3">
    <source>
        <dbReference type="Proteomes" id="UP001614216"/>
    </source>
</evidence>
<dbReference type="Proteomes" id="UP001614216">
    <property type="component" value="Unassembled WGS sequence"/>
</dbReference>
<dbReference type="InterPro" id="IPR055360">
    <property type="entry name" value="bAvd"/>
</dbReference>
<reference evidence="2 3" key="1">
    <citation type="submission" date="2024-08" db="EMBL/GenBank/DDBJ databases">
        <authorList>
            <person name="Vancuren S.J."/>
            <person name="Allen-Vercoe E."/>
        </authorList>
    </citation>
    <scope>NUCLEOTIDE SEQUENCE [LARGE SCALE GENOMIC DNA]</scope>
    <source>
        <strain evidence="2 3">16-6-I_42_FAA</strain>
    </source>
</reference>
<comment type="caution">
    <text evidence="2">The sequence shown here is derived from an EMBL/GenBank/DDBJ whole genome shotgun (WGS) entry which is preliminary data.</text>
</comment>
<evidence type="ECO:0000259" key="1">
    <source>
        <dbReference type="Pfam" id="PF22296"/>
    </source>
</evidence>
<gene>
    <name evidence="2" type="primary">avd</name>
    <name evidence="2" type="ORF">ACIF0M_09055</name>
</gene>
<name>A0ABW8AZ73_9FIRM</name>
<dbReference type="Pfam" id="PF22296">
    <property type="entry name" value="bAvd"/>
    <property type="match status" value="1"/>
</dbReference>
<dbReference type="InterPro" id="IPR036583">
    <property type="entry name" value="23S_rRNA_IVS_sf"/>
</dbReference>
<sequence>MAEEKEPEQIDAYMGTMELYQKIYDFLLYIYHILAQFPKFEKFALQTQIKTAIFEMLKDVIRFKKTGTKSHIYAADVELQQIKTLIRLSYDLQYKAISKHRYEVISRHTRAIGGTMNGVIEAVKAGTWKPDK</sequence>
<dbReference type="EMBL" id="JBITRD010000011">
    <property type="protein sequence ID" value="MFI7845690.1"/>
    <property type="molecule type" value="Genomic_DNA"/>
</dbReference>
<keyword evidence="3" id="KW-1185">Reference proteome</keyword>
<dbReference type="SUPFAM" id="SSF158446">
    <property type="entry name" value="IVS-encoded protein-like"/>
    <property type="match status" value="1"/>
</dbReference>
<organism evidence="2 3">
    <name type="scientific">Dorea amylophila</name>
    <dbReference type="NCBI Taxonomy" id="2981789"/>
    <lineage>
        <taxon>Bacteria</taxon>
        <taxon>Bacillati</taxon>
        <taxon>Bacillota</taxon>
        <taxon>Clostridia</taxon>
        <taxon>Lachnospirales</taxon>
        <taxon>Lachnospiraceae</taxon>
        <taxon>Dorea</taxon>
    </lineage>
</organism>
<dbReference type="CDD" id="cd16376">
    <property type="entry name" value="Avd_like"/>
    <property type="match status" value="1"/>
</dbReference>
<evidence type="ECO:0000313" key="2">
    <source>
        <dbReference type="EMBL" id="MFI7845690.1"/>
    </source>
</evidence>
<feature type="domain" description="bAvd-like" evidence="1">
    <location>
        <begin position="19"/>
        <end position="121"/>
    </location>
</feature>
<dbReference type="NCBIfam" id="NF033474">
    <property type="entry name" value="DivGenRetAVD"/>
    <property type="match status" value="1"/>
</dbReference>
<accession>A0ABW8AZ73</accession>
<protein>
    <submittedName>
        <fullName evidence="2">Diversity-generating retroelement protein Avd</fullName>
    </submittedName>
</protein>